<dbReference type="EMBL" id="JAAAJA010000196">
    <property type="protein sequence ID" value="KAG0259101.1"/>
    <property type="molecule type" value="Genomic_DNA"/>
</dbReference>
<feature type="domain" description="Methyltransferase" evidence="3">
    <location>
        <begin position="60"/>
        <end position="155"/>
    </location>
</feature>
<name>A0A9P6Q5K4_9FUNG</name>
<evidence type="ECO:0000313" key="5">
    <source>
        <dbReference type="Proteomes" id="UP000726737"/>
    </source>
</evidence>
<sequence length="294" mass="32990">MISVDSKNHHEQNRASWNEAVVAHNSHKVDQHLFFRNKGSTLYKEEKDLLGNLAGLKVCHLQCNAGQDTLSLVTKLGAENPVGVDISDNAIDFARQLAKDAGIEATYIRSDVFDYFETTPADQFDVVFMSYGTVCWLSSMQRLAAGINRILKPGGRFCFVEFHPTGFIFNQDMVQEYPYSSAGVPADDSEGVNDYVALSATDAGNLTTDLKHTEGVKNFRNPHPSAEFSWGLADVIGNLTATGMHMTHFMEYPYSNFFKVYKDMTPEKVEEGIRWYPIGPMLPLMYSLEMKKPF</sequence>
<dbReference type="Pfam" id="PF13649">
    <property type="entry name" value="Methyltransf_25"/>
    <property type="match status" value="1"/>
</dbReference>
<dbReference type="CDD" id="cd02440">
    <property type="entry name" value="AdoMet_MTases"/>
    <property type="match status" value="1"/>
</dbReference>
<gene>
    <name evidence="4" type="ORF">BG011_002838</name>
</gene>
<dbReference type="GO" id="GO:0032259">
    <property type="term" value="P:methylation"/>
    <property type="evidence" value="ECO:0007669"/>
    <property type="project" value="UniProtKB-KW"/>
</dbReference>
<dbReference type="SUPFAM" id="SSF53335">
    <property type="entry name" value="S-adenosyl-L-methionine-dependent methyltransferases"/>
    <property type="match status" value="1"/>
</dbReference>
<proteinExistence type="predicted"/>
<comment type="caution">
    <text evidence="4">The sequence shown here is derived from an EMBL/GenBank/DDBJ whole genome shotgun (WGS) entry which is preliminary data.</text>
</comment>
<dbReference type="AlphaFoldDB" id="A0A9P6Q5K4"/>
<dbReference type="PANTHER" id="PTHR43861">
    <property type="entry name" value="TRANS-ACONITATE 2-METHYLTRANSFERASE-RELATED"/>
    <property type="match status" value="1"/>
</dbReference>
<dbReference type="InterPro" id="IPR041698">
    <property type="entry name" value="Methyltransf_25"/>
</dbReference>
<dbReference type="OrthoDB" id="540004at2759"/>
<reference evidence="4" key="1">
    <citation type="journal article" date="2020" name="Fungal Divers.">
        <title>Resolving the Mortierellaceae phylogeny through synthesis of multi-gene phylogenetics and phylogenomics.</title>
        <authorList>
            <person name="Vandepol N."/>
            <person name="Liber J."/>
            <person name="Desiro A."/>
            <person name="Na H."/>
            <person name="Kennedy M."/>
            <person name="Barry K."/>
            <person name="Grigoriev I.V."/>
            <person name="Miller A.N."/>
            <person name="O'Donnell K."/>
            <person name="Stajich J.E."/>
            <person name="Bonito G."/>
        </authorList>
    </citation>
    <scope>NUCLEOTIDE SEQUENCE</scope>
    <source>
        <strain evidence="4">KOD948</strain>
    </source>
</reference>
<dbReference type="GO" id="GO:0008168">
    <property type="term" value="F:methyltransferase activity"/>
    <property type="evidence" value="ECO:0007669"/>
    <property type="project" value="UniProtKB-KW"/>
</dbReference>
<evidence type="ECO:0000256" key="1">
    <source>
        <dbReference type="ARBA" id="ARBA00022603"/>
    </source>
</evidence>
<organism evidence="4 5">
    <name type="scientific">Mortierella polycephala</name>
    <dbReference type="NCBI Taxonomy" id="41804"/>
    <lineage>
        <taxon>Eukaryota</taxon>
        <taxon>Fungi</taxon>
        <taxon>Fungi incertae sedis</taxon>
        <taxon>Mucoromycota</taxon>
        <taxon>Mortierellomycotina</taxon>
        <taxon>Mortierellomycetes</taxon>
        <taxon>Mortierellales</taxon>
        <taxon>Mortierellaceae</taxon>
        <taxon>Mortierella</taxon>
    </lineage>
</organism>
<evidence type="ECO:0000259" key="3">
    <source>
        <dbReference type="Pfam" id="PF13649"/>
    </source>
</evidence>
<dbReference type="InterPro" id="IPR029063">
    <property type="entry name" value="SAM-dependent_MTases_sf"/>
</dbReference>
<keyword evidence="5" id="KW-1185">Reference proteome</keyword>
<dbReference type="PANTHER" id="PTHR43861:SF1">
    <property type="entry name" value="TRANS-ACONITATE 2-METHYLTRANSFERASE"/>
    <property type="match status" value="1"/>
</dbReference>
<accession>A0A9P6Q5K4</accession>
<evidence type="ECO:0000256" key="2">
    <source>
        <dbReference type="ARBA" id="ARBA00022679"/>
    </source>
</evidence>
<dbReference type="Proteomes" id="UP000726737">
    <property type="component" value="Unassembled WGS sequence"/>
</dbReference>
<protein>
    <recommendedName>
        <fullName evidence="3">Methyltransferase domain-containing protein</fullName>
    </recommendedName>
</protein>
<dbReference type="Gene3D" id="3.40.50.150">
    <property type="entry name" value="Vaccinia Virus protein VP39"/>
    <property type="match status" value="1"/>
</dbReference>
<keyword evidence="1" id="KW-0489">Methyltransferase</keyword>
<evidence type="ECO:0000313" key="4">
    <source>
        <dbReference type="EMBL" id="KAG0259101.1"/>
    </source>
</evidence>
<keyword evidence="2" id="KW-0808">Transferase</keyword>